<name>A0A8B6EC41_MYTGA</name>
<organism evidence="5 6">
    <name type="scientific">Mytilus galloprovincialis</name>
    <name type="common">Mediterranean mussel</name>
    <dbReference type="NCBI Taxonomy" id="29158"/>
    <lineage>
        <taxon>Eukaryota</taxon>
        <taxon>Metazoa</taxon>
        <taxon>Spiralia</taxon>
        <taxon>Lophotrochozoa</taxon>
        <taxon>Mollusca</taxon>
        <taxon>Bivalvia</taxon>
        <taxon>Autobranchia</taxon>
        <taxon>Pteriomorphia</taxon>
        <taxon>Mytilida</taxon>
        <taxon>Mytiloidea</taxon>
        <taxon>Mytilidae</taxon>
        <taxon>Mytilinae</taxon>
        <taxon>Mytilus</taxon>
    </lineage>
</organism>
<dbReference type="EMBL" id="UYJE01004888">
    <property type="protein sequence ID" value="VDI32186.1"/>
    <property type="molecule type" value="Genomic_DNA"/>
</dbReference>
<dbReference type="Pfam" id="PF12796">
    <property type="entry name" value="Ank_2"/>
    <property type="match status" value="1"/>
</dbReference>
<evidence type="ECO:0000313" key="6">
    <source>
        <dbReference type="Proteomes" id="UP000596742"/>
    </source>
</evidence>
<dbReference type="OrthoDB" id="539213at2759"/>
<evidence type="ECO:0000256" key="2">
    <source>
        <dbReference type="ARBA" id="ARBA00022737"/>
    </source>
</evidence>
<feature type="repeat" description="ANK" evidence="4">
    <location>
        <begin position="41"/>
        <end position="80"/>
    </location>
</feature>
<dbReference type="InterPro" id="IPR036770">
    <property type="entry name" value="Ankyrin_rpt-contain_sf"/>
</dbReference>
<dbReference type="SMART" id="SM00248">
    <property type="entry name" value="ANK"/>
    <property type="match status" value="3"/>
</dbReference>
<keyword evidence="2" id="KW-0677">Repeat</keyword>
<comment type="caution">
    <text evidence="5">The sequence shown here is derived from an EMBL/GenBank/DDBJ whole genome shotgun (WGS) entry which is preliminary data.</text>
</comment>
<evidence type="ECO:0000256" key="3">
    <source>
        <dbReference type="ARBA" id="ARBA00023043"/>
    </source>
</evidence>
<keyword evidence="6" id="KW-1185">Reference proteome</keyword>
<dbReference type="PROSITE" id="PS50088">
    <property type="entry name" value="ANK_REPEAT"/>
    <property type="match status" value="1"/>
</dbReference>
<sequence>MVKFTKDPRYSTMLFNAVSGRRVKLTRILVEGGADVNIVVFGMTPIMAACLLPSKDDENKKFQLVKLLLDNGADLKARDDLGRTALHYAYMGECPIIINLIRSKKRDNRSHRKRFACIRKNED</sequence>
<dbReference type="Gene3D" id="1.25.40.20">
    <property type="entry name" value="Ankyrin repeat-containing domain"/>
    <property type="match status" value="1"/>
</dbReference>
<protein>
    <submittedName>
        <fullName evidence="5">Uncharacterized protein</fullName>
    </submittedName>
</protein>
<accession>A0A8B6EC41</accession>
<gene>
    <name evidence="5" type="ORF">MGAL_10B053988</name>
</gene>
<evidence type="ECO:0000256" key="1">
    <source>
        <dbReference type="ARBA" id="ARBA00010029"/>
    </source>
</evidence>
<dbReference type="PANTHER" id="PTHR24156:SF3">
    <property type="entry name" value="ANKYRIN REPEAT DOMAIN-CONTAINING PROTEIN 34C-LIKE"/>
    <property type="match status" value="1"/>
</dbReference>
<keyword evidence="3 4" id="KW-0040">ANK repeat</keyword>
<dbReference type="AlphaFoldDB" id="A0A8B6EC41"/>
<dbReference type="InterPro" id="IPR002110">
    <property type="entry name" value="Ankyrin_rpt"/>
</dbReference>
<dbReference type="Proteomes" id="UP000596742">
    <property type="component" value="Unassembled WGS sequence"/>
</dbReference>
<comment type="similarity">
    <text evidence="1">Belongs to the ANKRD34 family.</text>
</comment>
<evidence type="ECO:0000256" key="4">
    <source>
        <dbReference type="PROSITE-ProRule" id="PRU00023"/>
    </source>
</evidence>
<evidence type="ECO:0000313" key="5">
    <source>
        <dbReference type="EMBL" id="VDI32186.1"/>
    </source>
</evidence>
<dbReference type="InterPro" id="IPR042637">
    <property type="entry name" value="AN34A/B/C"/>
</dbReference>
<proteinExistence type="inferred from homology"/>
<dbReference type="SUPFAM" id="SSF48403">
    <property type="entry name" value="Ankyrin repeat"/>
    <property type="match status" value="1"/>
</dbReference>
<dbReference type="PANTHER" id="PTHR24156">
    <property type="entry name" value="ANK_REP_REGION DOMAIN-CONTAINING PROTEIN"/>
    <property type="match status" value="1"/>
</dbReference>
<reference evidence="5" key="1">
    <citation type="submission" date="2018-11" db="EMBL/GenBank/DDBJ databases">
        <authorList>
            <person name="Alioto T."/>
            <person name="Alioto T."/>
        </authorList>
    </citation>
    <scope>NUCLEOTIDE SEQUENCE</scope>
</reference>